<dbReference type="InterPro" id="IPR011991">
    <property type="entry name" value="ArsR-like_HTH"/>
</dbReference>
<dbReference type="CDD" id="cd00090">
    <property type="entry name" value="HTH_ARSR"/>
    <property type="match status" value="1"/>
</dbReference>
<dbReference type="AlphaFoldDB" id="A0A7W7LS61"/>
<dbReference type="RefSeq" id="WP_184350809.1">
    <property type="nucleotide sequence ID" value="NZ_JACHJH010000006.1"/>
</dbReference>
<organism evidence="5 6">
    <name type="scientific">Streptomyces olivoverticillatus</name>
    <dbReference type="NCBI Taxonomy" id="66427"/>
    <lineage>
        <taxon>Bacteria</taxon>
        <taxon>Bacillati</taxon>
        <taxon>Actinomycetota</taxon>
        <taxon>Actinomycetes</taxon>
        <taxon>Kitasatosporales</taxon>
        <taxon>Streptomycetaceae</taxon>
        <taxon>Streptomyces</taxon>
    </lineage>
</organism>
<dbReference type="SUPFAM" id="SSF46785">
    <property type="entry name" value="Winged helix' DNA-binding domain"/>
    <property type="match status" value="1"/>
</dbReference>
<keyword evidence="1" id="KW-0805">Transcription regulation</keyword>
<dbReference type="InterPro" id="IPR001845">
    <property type="entry name" value="HTH_ArsR_DNA-bd_dom"/>
</dbReference>
<evidence type="ECO:0000256" key="2">
    <source>
        <dbReference type="ARBA" id="ARBA00023125"/>
    </source>
</evidence>
<dbReference type="GO" id="GO:0003700">
    <property type="term" value="F:DNA-binding transcription factor activity"/>
    <property type="evidence" value="ECO:0007669"/>
    <property type="project" value="InterPro"/>
</dbReference>
<dbReference type="Pfam" id="PF01022">
    <property type="entry name" value="HTH_5"/>
    <property type="match status" value="1"/>
</dbReference>
<dbReference type="PANTHER" id="PTHR43132">
    <property type="entry name" value="ARSENICAL RESISTANCE OPERON REPRESSOR ARSR-RELATED"/>
    <property type="match status" value="1"/>
</dbReference>
<dbReference type="Proteomes" id="UP000556084">
    <property type="component" value="Unassembled WGS sequence"/>
</dbReference>
<protein>
    <submittedName>
        <fullName evidence="5">DNA-binding transcriptional ArsR family regulator</fullName>
    </submittedName>
</protein>
<proteinExistence type="predicted"/>
<name>A0A7W7LS61_9ACTN</name>
<dbReference type="PANTHER" id="PTHR43132:SF8">
    <property type="entry name" value="HTH-TYPE TRANSCRIPTIONAL REGULATOR KMTR"/>
    <property type="match status" value="1"/>
</dbReference>
<accession>A0A7W7LS61</accession>
<keyword evidence="6" id="KW-1185">Reference proteome</keyword>
<gene>
    <name evidence="5" type="ORF">FHS39_004124</name>
</gene>
<comment type="caution">
    <text evidence="5">The sequence shown here is derived from an EMBL/GenBank/DDBJ whole genome shotgun (WGS) entry which is preliminary data.</text>
</comment>
<dbReference type="InterPro" id="IPR051011">
    <property type="entry name" value="Metal_resp_trans_reg"/>
</dbReference>
<evidence type="ECO:0000313" key="6">
    <source>
        <dbReference type="Proteomes" id="UP000556084"/>
    </source>
</evidence>
<feature type="domain" description="HTH arsR-type" evidence="4">
    <location>
        <begin position="246"/>
        <end position="321"/>
    </location>
</feature>
<evidence type="ECO:0000256" key="1">
    <source>
        <dbReference type="ARBA" id="ARBA00023015"/>
    </source>
</evidence>
<evidence type="ECO:0000259" key="4">
    <source>
        <dbReference type="SMART" id="SM00418"/>
    </source>
</evidence>
<dbReference type="Gene3D" id="1.10.10.10">
    <property type="entry name" value="Winged helix-like DNA-binding domain superfamily/Winged helix DNA-binding domain"/>
    <property type="match status" value="1"/>
</dbReference>
<keyword evidence="3" id="KW-0804">Transcription</keyword>
<sequence length="328" mass="35377">MIRIRLTAADFARVRFASRPAPLQELNTALGMMVRHDEELFFGRWRRRVLRCLPAAVEPLADLVPAGRAPGFLDVTDDSLGEGLDTVRSWHPDRVRSEIERVYAGHPAPPPPWIRGLHRGDAEAWRLLCRAQQAAFDTIVGPVWPVVQDLHHREFARRAVAVAEQGIGAVLAGLVPGGRLRGDVWEFAGPGGLEIEPGGRGVLLLPAFHWTGHPLISDLPSRPLVVTYPAGTGLPPAPAGPGGAEDALAAVLGRTRFEILLLLAEEHTTGDLARRLRVSNATVSAHTAALRGAGLVTTARAGRAVLHRRTALSALLVQRRTGPASRAR</sequence>
<evidence type="ECO:0000313" key="5">
    <source>
        <dbReference type="EMBL" id="MBB4895057.1"/>
    </source>
</evidence>
<dbReference type="InterPro" id="IPR036390">
    <property type="entry name" value="WH_DNA-bd_sf"/>
</dbReference>
<keyword evidence="2 5" id="KW-0238">DNA-binding</keyword>
<dbReference type="EMBL" id="JACHJH010000006">
    <property type="protein sequence ID" value="MBB4895057.1"/>
    <property type="molecule type" value="Genomic_DNA"/>
</dbReference>
<evidence type="ECO:0000256" key="3">
    <source>
        <dbReference type="ARBA" id="ARBA00023163"/>
    </source>
</evidence>
<reference evidence="5 6" key="1">
    <citation type="submission" date="2020-08" db="EMBL/GenBank/DDBJ databases">
        <title>Genomic Encyclopedia of Type Strains, Phase III (KMG-III): the genomes of soil and plant-associated and newly described type strains.</title>
        <authorList>
            <person name="Whitman W."/>
        </authorList>
    </citation>
    <scope>NUCLEOTIDE SEQUENCE [LARGE SCALE GENOMIC DNA]</scope>
    <source>
        <strain evidence="5 6">CECT 3266</strain>
    </source>
</reference>
<dbReference type="GO" id="GO:0003677">
    <property type="term" value="F:DNA binding"/>
    <property type="evidence" value="ECO:0007669"/>
    <property type="project" value="UniProtKB-KW"/>
</dbReference>
<dbReference type="InterPro" id="IPR036388">
    <property type="entry name" value="WH-like_DNA-bd_sf"/>
</dbReference>
<dbReference type="SMART" id="SM00418">
    <property type="entry name" value="HTH_ARSR"/>
    <property type="match status" value="1"/>
</dbReference>